<feature type="region of interest" description="Disordered" evidence="5">
    <location>
        <begin position="1"/>
        <end position="24"/>
    </location>
</feature>
<dbReference type="PANTHER" id="PTHR47506">
    <property type="entry name" value="TRANSCRIPTIONAL REGULATORY PROTEIN"/>
    <property type="match status" value="1"/>
</dbReference>
<evidence type="ECO:0000313" key="7">
    <source>
        <dbReference type="EMBL" id="MBB5186372.1"/>
    </source>
</evidence>
<dbReference type="Gene3D" id="1.10.10.60">
    <property type="entry name" value="Homeodomain-like"/>
    <property type="match status" value="1"/>
</dbReference>
<dbReference type="SUPFAM" id="SSF46689">
    <property type="entry name" value="Homeodomain-like"/>
    <property type="match status" value="1"/>
</dbReference>
<protein>
    <submittedName>
        <fullName evidence="7">AcrR family transcriptional regulator</fullName>
    </submittedName>
</protein>
<dbReference type="AlphaFoldDB" id="A0A840R1M0"/>
<sequence length="219" mass="23195">MATPNKPVTAKTKPATLVGRPRGSSKEDTIARLLPAARQLFAEKGYAQTTFKDVGAAIGISHAALYSYFPAKLDLYLATLADTQALLLPRYLDAIASGGSLREQIVGVLLASADAHDCDSSITGLLAAVPIEIRRHPELNQALNGQNNDVMDALKGIFAEAKQSGEIQTEASLDNLVTAFLGGGVGVALFQYGLQSSGSLREAMDVYVTMIEGLIFRAE</sequence>
<organism evidence="7 8">
    <name type="scientific">Zhongshania antarctica</name>
    <dbReference type="NCBI Taxonomy" id="641702"/>
    <lineage>
        <taxon>Bacteria</taxon>
        <taxon>Pseudomonadati</taxon>
        <taxon>Pseudomonadota</taxon>
        <taxon>Gammaproteobacteria</taxon>
        <taxon>Cellvibrionales</taxon>
        <taxon>Spongiibacteraceae</taxon>
        <taxon>Zhongshania</taxon>
    </lineage>
</organism>
<evidence type="ECO:0000256" key="4">
    <source>
        <dbReference type="PROSITE-ProRule" id="PRU00335"/>
    </source>
</evidence>
<dbReference type="SUPFAM" id="SSF48498">
    <property type="entry name" value="Tetracyclin repressor-like, C-terminal domain"/>
    <property type="match status" value="1"/>
</dbReference>
<keyword evidence="8" id="KW-1185">Reference proteome</keyword>
<feature type="DNA-binding region" description="H-T-H motif" evidence="4">
    <location>
        <begin position="50"/>
        <end position="69"/>
    </location>
</feature>
<dbReference type="PRINTS" id="PR00455">
    <property type="entry name" value="HTHTETR"/>
</dbReference>
<dbReference type="InterPro" id="IPR009057">
    <property type="entry name" value="Homeodomain-like_sf"/>
</dbReference>
<keyword evidence="2 4" id="KW-0238">DNA-binding</keyword>
<evidence type="ECO:0000256" key="1">
    <source>
        <dbReference type="ARBA" id="ARBA00023015"/>
    </source>
</evidence>
<keyword evidence="3" id="KW-0804">Transcription</keyword>
<dbReference type="PANTHER" id="PTHR47506:SF7">
    <property type="entry name" value="TRANSCRIPTIONAL REGULATORY PROTEIN"/>
    <property type="match status" value="1"/>
</dbReference>
<gene>
    <name evidence="7" type="ORF">HNQ57_000633</name>
</gene>
<evidence type="ECO:0000256" key="2">
    <source>
        <dbReference type="ARBA" id="ARBA00023125"/>
    </source>
</evidence>
<dbReference type="Gene3D" id="1.10.357.10">
    <property type="entry name" value="Tetracycline Repressor, domain 2"/>
    <property type="match status" value="1"/>
</dbReference>
<name>A0A840R1M0_9GAMM</name>
<proteinExistence type="predicted"/>
<dbReference type="EMBL" id="JACHHW010000002">
    <property type="protein sequence ID" value="MBB5186372.1"/>
    <property type="molecule type" value="Genomic_DNA"/>
</dbReference>
<dbReference type="GO" id="GO:0003677">
    <property type="term" value="F:DNA binding"/>
    <property type="evidence" value="ECO:0007669"/>
    <property type="project" value="UniProtKB-UniRule"/>
</dbReference>
<dbReference type="Proteomes" id="UP000536640">
    <property type="component" value="Unassembled WGS sequence"/>
</dbReference>
<dbReference type="PROSITE" id="PS50977">
    <property type="entry name" value="HTH_TETR_2"/>
    <property type="match status" value="1"/>
</dbReference>
<dbReference type="InterPro" id="IPR001647">
    <property type="entry name" value="HTH_TetR"/>
</dbReference>
<comment type="caution">
    <text evidence="7">The sequence shown here is derived from an EMBL/GenBank/DDBJ whole genome shotgun (WGS) entry which is preliminary data.</text>
</comment>
<evidence type="ECO:0000256" key="3">
    <source>
        <dbReference type="ARBA" id="ARBA00023163"/>
    </source>
</evidence>
<dbReference type="InterPro" id="IPR036271">
    <property type="entry name" value="Tet_transcr_reg_TetR-rel_C_sf"/>
</dbReference>
<reference evidence="7 8" key="1">
    <citation type="submission" date="2020-08" db="EMBL/GenBank/DDBJ databases">
        <title>Genomic Encyclopedia of Type Strains, Phase IV (KMG-IV): sequencing the most valuable type-strain genomes for metagenomic binning, comparative biology and taxonomic classification.</title>
        <authorList>
            <person name="Goeker M."/>
        </authorList>
    </citation>
    <scope>NUCLEOTIDE SEQUENCE [LARGE SCALE GENOMIC DNA]</scope>
    <source>
        <strain evidence="7 8">DSM 25701</strain>
    </source>
</reference>
<dbReference type="Pfam" id="PF00440">
    <property type="entry name" value="TetR_N"/>
    <property type="match status" value="1"/>
</dbReference>
<evidence type="ECO:0000259" key="6">
    <source>
        <dbReference type="PROSITE" id="PS50977"/>
    </source>
</evidence>
<dbReference type="RefSeq" id="WP_184461178.1">
    <property type="nucleotide sequence ID" value="NZ_JACHHW010000002.1"/>
</dbReference>
<evidence type="ECO:0000256" key="5">
    <source>
        <dbReference type="SAM" id="MobiDB-lite"/>
    </source>
</evidence>
<evidence type="ECO:0000313" key="8">
    <source>
        <dbReference type="Proteomes" id="UP000536640"/>
    </source>
</evidence>
<accession>A0A840R1M0</accession>
<feature type="domain" description="HTH tetR-type" evidence="6">
    <location>
        <begin position="27"/>
        <end position="87"/>
    </location>
</feature>
<keyword evidence="1" id="KW-0805">Transcription regulation</keyword>